<dbReference type="KEGG" id="bsed:DN745_04940"/>
<proteinExistence type="inferred from homology"/>
<dbReference type="OrthoDB" id="9766188at2"/>
<dbReference type="PANTHER" id="PTHR30244">
    <property type="entry name" value="TRANSAMINASE"/>
    <property type="match status" value="1"/>
</dbReference>
<dbReference type="InterPro" id="IPR015422">
    <property type="entry name" value="PyrdxlP-dep_Trfase_small"/>
</dbReference>
<evidence type="ECO:0000313" key="3">
    <source>
        <dbReference type="Proteomes" id="UP000249799"/>
    </source>
</evidence>
<evidence type="ECO:0000313" key="2">
    <source>
        <dbReference type="EMBL" id="AWV88716.1"/>
    </source>
</evidence>
<dbReference type="SUPFAM" id="SSF53383">
    <property type="entry name" value="PLP-dependent transferases"/>
    <property type="match status" value="1"/>
</dbReference>
<dbReference type="GO" id="GO:0030170">
    <property type="term" value="F:pyridoxal phosphate binding"/>
    <property type="evidence" value="ECO:0007669"/>
    <property type="project" value="TreeGrafter"/>
</dbReference>
<dbReference type="Gene3D" id="3.90.1150.10">
    <property type="entry name" value="Aspartate Aminotransferase, domain 1"/>
    <property type="match status" value="1"/>
</dbReference>
<dbReference type="Pfam" id="PF01041">
    <property type="entry name" value="DegT_DnrJ_EryC1"/>
    <property type="match status" value="1"/>
</dbReference>
<evidence type="ECO:0000256" key="1">
    <source>
        <dbReference type="RuleBase" id="RU004508"/>
    </source>
</evidence>
<comment type="similarity">
    <text evidence="1">Belongs to the DegT/DnrJ/EryC1 family.</text>
</comment>
<dbReference type="Proteomes" id="UP000249799">
    <property type="component" value="Chromosome"/>
</dbReference>
<dbReference type="InterPro" id="IPR000653">
    <property type="entry name" value="DegT/StrS_aminotransferase"/>
</dbReference>
<dbReference type="EMBL" id="CP030032">
    <property type="protein sequence ID" value="AWV88716.1"/>
    <property type="molecule type" value="Genomic_DNA"/>
</dbReference>
<name>A0A2Z4FJ55_9DELT</name>
<dbReference type="InterPro" id="IPR015421">
    <property type="entry name" value="PyrdxlP-dep_Trfase_major"/>
</dbReference>
<dbReference type="GO" id="GO:0008483">
    <property type="term" value="F:transaminase activity"/>
    <property type="evidence" value="ECO:0007669"/>
    <property type="project" value="UniProtKB-KW"/>
</dbReference>
<protein>
    <submittedName>
        <fullName evidence="2">DegT/DnrJ/EryC1/StrS aminotransferase family protein</fullName>
    </submittedName>
</protein>
<reference evidence="2 3" key="1">
    <citation type="submission" date="2018-06" db="EMBL/GenBank/DDBJ databases">
        <title>Lujinxingia sediminis gen. nov. sp. nov., a new facultative anaerobic member of the class Deltaproteobacteria, and proposal of Lujinxingaceae fam. nov.</title>
        <authorList>
            <person name="Guo L.-Y."/>
            <person name="Li C.-M."/>
            <person name="Wang S."/>
            <person name="Du Z.-J."/>
        </authorList>
    </citation>
    <scope>NUCLEOTIDE SEQUENCE [LARGE SCALE GENOMIC DNA]</scope>
    <source>
        <strain evidence="2 3">FA350</strain>
    </source>
</reference>
<dbReference type="PANTHER" id="PTHR30244:SF34">
    <property type="entry name" value="DTDP-4-AMINO-4,6-DIDEOXYGALACTOSE TRANSAMINASE"/>
    <property type="match status" value="1"/>
</dbReference>
<dbReference type="GO" id="GO:0000271">
    <property type="term" value="P:polysaccharide biosynthetic process"/>
    <property type="evidence" value="ECO:0007669"/>
    <property type="project" value="TreeGrafter"/>
</dbReference>
<sequence>MVVSASADVEFELDMYVRKRFDIEWTSLFAAMSYLGRPGRRAHDERRVEEAFATEGPALACLSVRSGFDLLLSSVDWAVGSEVIMTAISIPAMGQIVEHHGFAPVAVDVDTRLVRPRLADIEAAIGPRTRAIVVAHLFGTWVSLDEIRALARRHDLLLIEDCAQSYEGRPRATKSLADVSMYSFGSIKTATALGGAVMVVKDPVLLQKMRLGHAEYPVMSTREFGAKVSKYMALCGLSLPVPYGAFVQLLEASGKEHDLLIRNMVKGFSGPSFFQSIRQRPCAAQLRLLARRLETYDPRRVLARQARGHQLADLLSPELLFYGCGTRAHSYWLFALVVANPDELINALRAAGFDATSGSSTLAVVATRRPDAMRVSEACYGMEHVVYLPLYPQMPARGLEQMAGVINEVGQAGLVPGGACQSNDCVSASVHT</sequence>
<gene>
    <name evidence="2" type="ORF">DN745_04940</name>
</gene>
<keyword evidence="1" id="KW-0663">Pyridoxal phosphate</keyword>
<keyword evidence="2" id="KW-0032">Aminotransferase</keyword>
<dbReference type="Gene3D" id="3.40.640.10">
    <property type="entry name" value="Type I PLP-dependent aspartate aminotransferase-like (Major domain)"/>
    <property type="match status" value="1"/>
</dbReference>
<dbReference type="AlphaFoldDB" id="A0A2Z4FJ55"/>
<organism evidence="2 3">
    <name type="scientific">Bradymonas sediminis</name>
    <dbReference type="NCBI Taxonomy" id="1548548"/>
    <lineage>
        <taxon>Bacteria</taxon>
        <taxon>Deltaproteobacteria</taxon>
        <taxon>Bradymonadales</taxon>
        <taxon>Bradymonadaceae</taxon>
        <taxon>Bradymonas</taxon>
    </lineage>
</organism>
<accession>A0A2Z4FJ55</accession>
<keyword evidence="3" id="KW-1185">Reference proteome</keyword>
<keyword evidence="2" id="KW-0808">Transferase</keyword>
<dbReference type="InterPro" id="IPR015424">
    <property type="entry name" value="PyrdxlP-dep_Trfase"/>
</dbReference>